<keyword evidence="6" id="KW-0812">Transmembrane</keyword>
<feature type="transmembrane region" description="Helical" evidence="6">
    <location>
        <begin position="422"/>
        <end position="441"/>
    </location>
</feature>
<evidence type="ECO:0000313" key="9">
    <source>
        <dbReference type="EMBL" id="MFM9614661.1"/>
    </source>
</evidence>
<feature type="signal peptide" evidence="7">
    <location>
        <begin position="1"/>
        <end position="27"/>
    </location>
</feature>
<dbReference type="InterPro" id="IPR013783">
    <property type="entry name" value="Ig-like_fold"/>
</dbReference>
<evidence type="ECO:0000256" key="5">
    <source>
        <dbReference type="SAM" id="MobiDB-lite"/>
    </source>
</evidence>
<reference evidence="9 10" key="1">
    <citation type="submission" date="2024-12" db="EMBL/GenBank/DDBJ databases">
        <title>Forecasting of Potato common scab and diversities of Pathogenic streptomyces spp. in china.</title>
        <authorList>
            <person name="Handique U."/>
            <person name="Wu J."/>
        </authorList>
    </citation>
    <scope>NUCLEOTIDE SEQUENCE [LARGE SCALE GENOMIC DNA]</scope>
    <source>
        <strain evidence="9 10">ZRIMU1530</strain>
    </source>
</reference>
<evidence type="ECO:0000256" key="6">
    <source>
        <dbReference type="SAM" id="Phobius"/>
    </source>
</evidence>
<evidence type="ECO:0000256" key="1">
    <source>
        <dbReference type="ARBA" id="ARBA00022512"/>
    </source>
</evidence>
<evidence type="ECO:0000259" key="8">
    <source>
        <dbReference type="PROSITE" id="PS50847"/>
    </source>
</evidence>
<evidence type="ECO:0000313" key="10">
    <source>
        <dbReference type="Proteomes" id="UP001631957"/>
    </source>
</evidence>
<protein>
    <submittedName>
        <fullName evidence="9">LPXTG cell wall anchor domain-containing protein</fullName>
    </submittedName>
</protein>
<feature type="region of interest" description="Disordered" evidence="5">
    <location>
        <begin position="30"/>
        <end position="121"/>
    </location>
</feature>
<evidence type="ECO:0000256" key="4">
    <source>
        <dbReference type="ARBA" id="ARBA00023088"/>
    </source>
</evidence>
<keyword evidence="3 7" id="KW-0732">Signal</keyword>
<sequence>MYARGGRVAVAAGAVALTLLAGPGAWAAQGETGAGAGAEVGSGAGSGVGEVPGTVPAPVPVPDGGTAPEPGSGTKPEPESGTKPEPEPGTKPAPDPGTKPEPVPGTKPAPEPGTKPAPEPLDVEARLYPDADIIAPGRSLGVRAIAGIESGSVPKAGLTLTLPPGVTYVKDIDDATNGTCKPSADGRSLSCMPNGGVGAVSAYVEVKVGADVAPGTVLTFTNTVDIGDAVDSKPENNVKSAKVTVRTTADLGVEWTTVPKGPVKVGQEVLTEVTVTNHGPGAAPLDAVSFWMGFDNWPVKSPGYPPCWADPGVLICDVFRELAPGETLKYAFTWKFPKKAAGTTYKVPASLYSGSPLDPNKANDSDELVFKIAKSGKPKPPGTPKPGGTPTPTPTPSTSPSSAPSPAGGSGQLAQTGSGVPVAGLTAGAGALVLVGGALVVRRRRSS</sequence>
<keyword evidence="10" id="KW-1185">Reference proteome</keyword>
<dbReference type="Gene3D" id="2.60.40.10">
    <property type="entry name" value="Immunoglobulins"/>
    <property type="match status" value="1"/>
</dbReference>
<dbReference type="InterPro" id="IPR019931">
    <property type="entry name" value="LPXTG_anchor"/>
</dbReference>
<keyword evidence="6" id="KW-1133">Transmembrane helix</keyword>
<feature type="compositionally biased region" description="Pro residues" evidence="5">
    <location>
        <begin position="89"/>
        <end position="119"/>
    </location>
</feature>
<feature type="compositionally biased region" description="Pro residues" evidence="5">
    <location>
        <begin position="378"/>
        <end position="397"/>
    </location>
</feature>
<dbReference type="NCBIfam" id="TIGR01167">
    <property type="entry name" value="LPXTG_anchor"/>
    <property type="match status" value="1"/>
</dbReference>
<feature type="region of interest" description="Disordered" evidence="5">
    <location>
        <begin position="373"/>
        <end position="422"/>
    </location>
</feature>
<gene>
    <name evidence="9" type="ORF">ACKI18_39015</name>
</gene>
<feature type="compositionally biased region" description="Basic and acidic residues" evidence="5">
    <location>
        <begin position="76"/>
        <end position="88"/>
    </location>
</feature>
<dbReference type="Proteomes" id="UP001631957">
    <property type="component" value="Unassembled WGS sequence"/>
</dbReference>
<feature type="compositionally biased region" description="Low complexity" evidence="5">
    <location>
        <begin position="398"/>
        <end position="407"/>
    </location>
</feature>
<feature type="domain" description="Gram-positive cocci surface proteins LPxTG" evidence="8">
    <location>
        <begin position="413"/>
        <end position="447"/>
    </location>
</feature>
<keyword evidence="2" id="KW-0964">Secreted</keyword>
<evidence type="ECO:0000256" key="3">
    <source>
        <dbReference type="ARBA" id="ARBA00022729"/>
    </source>
</evidence>
<dbReference type="EMBL" id="JBJVNI010000028">
    <property type="protein sequence ID" value="MFM9614661.1"/>
    <property type="molecule type" value="Genomic_DNA"/>
</dbReference>
<comment type="caution">
    <text evidence="9">The sequence shown here is derived from an EMBL/GenBank/DDBJ whole genome shotgun (WGS) entry which is preliminary data.</text>
</comment>
<organism evidence="9 10">
    <name type="scientific">Streptomyces niveiscabiei</name>
    <dbReference type="NCBI Taxonomy" id="164115"/>
    <lineage>
        <taxon>Bacteria</taxon>
        <taxon>Bacillati</taxon>
        <taxon>Actinomycetota</taxon>
        <taxon>Actinomycetes</taxon>
        <taxon>Kitasatosporales</taxon>
        <taxon>Streptomycetaceae</taxon>
        <taxon>Streptomyces</taxon>
    </lineage>
</organism>
<name>A0ABW9I411_9ACTN</name>
<dbReference type="RefSeq" id="WP_409124220.1">
    <property type="nucleotide sequence ID" value="NZ_JBJVNI010000028.1"/>
</dbReference>
<proteinExistence type="predicted"/>
<accession>A0ABW9I411</accession>
<evidence type="ECO:0000256" key="2">
    <source>
        <dbReference type="ARBA" id="ARBA00022525"/>
    </source>
</evidence>
<evidence type="ECO:0000256" key="7">
    <source>
        <dbReference type="SAM" id="SignalP"/>
    </source>
</evidence>
<keyword evidence="1" id="KW-0134">Cell wall</keyword>
<dbReference type="PROSITE" id="PS50847">
    <property type="entry name" value="GRAM_POS_ANCHORING"/>
    <property type="match status" value="1"/>
</dbReference>
<feature type="compositionally biased region" description="Gly residues" evidence="5">
    <location>
        <begin position="32"/>
        <end position="50"/>
    </location>
</feature>
<keyword evidence="4" id="KW-0572">Peptidoglycan-anchor</keyword>
<feature type="chain" id="PRO_5046128044" evidence="7">
    <location>
        <begin position="28"/>
        <end position="447"/>
    </location>
</feature>
<keyword evidence="6" id="KW-0472">Membrane</keyword>